<protein>
    <recommendedName>
        <fullName evidence="3">GLPGLI family protein</fullName>
    </recommendedName>
</protein>
<dbReference type="RefSeq" id="WP_125350194.1">
    <property type="nucleotide sequence ID" value="NZ_RHPN01000024.1"/>
</dbReference>
<sequence length="242" mass="28366">MNKYFFLIIILISSLCFAQLPKGNTFIYELSSDVEFKSSKSFDLIKSTSNPVEYIYTYNGEQALFVPIEKLNNSQTLEIDMVQIFVRANGMFYYDYKNQFISNKKNLMNKEYLVTSKFDDLYWIDLNETEEINGVLTKKYNTKRKDKGLKEDKIITTTIWVDETYSDNIAPFGLMGLKGIIVKANFNGGNNLILKRIETNPLKEIKPLNAKNEVTKEEFQEIIDQRMLEYRRKRAEKLEINN</sequence>
<evidence type="ECO:0008006" key="3">
    <source>
        <dbReference type="Google" id="ProtNLM"/>
    </source>
</evidence>
<gene>
    <name evidence="1" type="ORF">EGI89_10855</name>
</gene>
<dbReference type="Proteomes" id="UP000267844">
    <property type="component" value="Unassembled WGS sequence"/>
</dbReference>
<evidence type="ECO:0000313" key="2">
    <source>
        <dbReference type="Proteomes" id="UP000267844"/>
    </source>
</evidence>
<name>A0A3R8SKU0_9FLAO</name>
<proteinExistence type="predicted"/>
<reference evidence="1 2" key="1">
    <citation type="submission" date="2018-10" db="EMBL/GenBank/DDBJ databases">
        <title>Transmission dynamics of multidrug resistant bacteria on intensive care unit surfaces.</title>
        <authorList>
            <person name="D'Souza A.W."/>
            <person name="Potter R.F."/>
            <person name="Wallace M."/>
            <person name="Shupe A."/>
            <person name="Patel S."/>
            <person name="Sun S."/>
            <person name="Gul D."/>
            <person name="Kwon J.H."/>
            <person name="Andleeb S."/>
            <person name="Burnham C.-A.D."/>
            <person name="Dantas G."/>
        </authorList>
    </citation>
    <scope>NUCLEOTIDE SEQUENCE [LARGE SCALE GENOMIC DNA]</scope>
    <source>
        <strain evidence="1 2">WF_348</strain>
    </source>
</reference>
<comment type="caution">
    <text evidence="1">The sequence shown here is derived from an EMBL/GenBank/DDBJ whole genome shotgun (WGS) entry which is preliminary data.</text>
</comment>
<accession>A0A3R8SKU0</accession>
<evidence type="ECO:0000313" key="1">
    <source>
        <dbReference type="EMBL" id="RRT89866.1"/>
    </source>
</evidence>
<dbReference type="EMBL" id="RHPO01000024">
    <property type="protein sequence ID" value="RRT89866.1"/>
    <property type="molecule type" value="Genomic_DNA"/>
</dbReference>
<organism evidence="1 2">
    <name type="scientific">Empedobacter falsenii</name>
    <dbReference type="NCBI Taxonomy" id="343874"/>
    <lineage>
        <taxon>Bacteria</taxon>
        <taxon>Pseudomonadati</taxon>
        <taxon>Bacteroidota</taxon>
        <taxon>Flavobacteriia</taxon>
        <taxon>Flavobacteriales</taxon>
        <taxon>Weeksellaceae</taxon>
        <taxon>Empedobacter</taxon>
    </lineage>
</organism>
<dbReference type="AlphaFoldDB" id="A0A3R8SKU0"/>